<feature type="region of interest" description="Disordered" evidence="3">
    <location>
        <begin position="1"/>
        <end position="95"/>
    </location>
</feature>
<dbReference type="PANTHER" id="PTHR37042:SF4">
    <property type="entry name" value="OUTER MEMBRANE PROTEIN RV1973"/>
    <property type="match status" value="1"/>
</dbReference>
<dbReference type="EMBL" id="CP000511">
    <property type="protein sequence ID" value="ABM15372.1"/>
    <property type="molecule type" value="Genomic_DNA"/>
</dbReference>
<keyword evidence="4" id="KW-0812">Transmembrane</keyword>
<evidence type="ECO:0008006" key="7">
    <source>
        <dbReference type="Google" id="ProtNLM"/>
    </source>
</evidence>
<dbReference type="AlphaFoldDB" id="A1TDX2"/>
<evidence type="ECO:0000256" key="3">
    <source>
        <dbReference type="SAM" id="MobiDB-lite"/>
    </source>
</evidence>
<proteinExistence type="predicted"/>
<evidence type="ECO:0000256" key="1">
    <source>
        <dbReference type="ARBA" id="ARBA00004370"/>
    </source>
</evidence>
<dbReference type="STRING" id="350058.Mvan_4597"/>
<keyword evidence="2 4" id="KW-0472">Membrane</keyword>
<dbReference type="HOGENOM" id="CLU_072301_3_0_11"/>
<evidence type="ECO:0000313" key="5">
    <source>
        <dbReference type="EMBL" id="ABM15372.1"/>
    </source>
</evidence>
<evidence type="ECO:0000313" key="6">
    <source>
        <dbReference type="Proteomes" id="UP000009159"/>
    </source>
</evidence>
<sequence>MSNEKTGTADITEDTTAAADEPATDTEQPAKGTDDAESAADKTGAEETDTVDEDAEVTEDADEDAEVTEDDDEDAEVTEDAGEDAEATDDAAVTPKRDGKWARLTAFVLLPALALVLALGAGYLKWQDTTFRSGAIEASPSGRLSLAEKTVQIARDSTIALLSYKPDTVEQQLGAARDLLTGEFRDSYTSLTNDVVIPGAKEKQISAVASVPAAASVSATPTEAVVLLFVNQTVSVGADVPTDTASSVRVTLEKVGDRWLISKFDPV</sequence>
<name>A1TDX2_MYCVP</name>
<accession>A1TDX2</accession>
<gene>
    <name evidence="5" type="ordered locus">Mvan_4597</name>
</gene>
<dbReference type="eggNOG" id="COG0443">
    <property type="taxonomic scope" value="Bacteria"/>
</dbReference>
<reference evidence="5" key="1">
    <citation type="submission" date="2006-12" db="EMBL/GenBank/DDBJ databases">
        <title>Complete sequence of Mycobacterium vanbaalenii PYR-1.</title>
        <authorList>
            <consortium name="US DOE Joint Genome Institute"/>
            <person name="Copeland A."/>
            <person name="Lucas S."/>
            <person name="Lapidus A."/>
            <person name="Barry K."/>
            <person name="Detter J.C."/>
            <person name="Glavina del Rio T."/>
            <person name="Hammon N."/>
            <person name="Israni S."/>
            <person name="Dalin E."/>
            <person name="Tice H."/>
            <person name="Pitluck S."/>
            <person name="Singan V."/>
            <person name="Schmutz J."/>
            <person name="Larimer F."/>
            <person name="Land M."/>
            <person name="Hauser L."/>
            <person name="Kyrpides N."/>
            <person name="Anderson I.J."/>
            <person name="Miller C."/>
            <person name="Richardson P."/>
        </authorList>
    </citation>
    <scope>NUCLEOTIDE SEQUENCE [LARGE SCALE GENOMIC DNA]</scope>
    <source>
        <strain evidence="5">PYR-1</strain>
    </source>
</reference>
<evidence type="ECO:0000256" key="2">
    <source>
        <dbReference type="ARBA" id="ARBA00023136"/>
    </source>
</evidence>
<feature type="compositionally biased region" description="Low complexity" evidence="3">
    <location>
        <begin position="1"/>
        <end position="27"/>
    </location>
</feature>
<comment type="subcellular location">
    <subcellularLocation>
        <location evidence="1">Membrane</location>
    </subcellularLocation>
</comment>
<protein>
    <recommendedName>
        <fullName evidence="7">Mce associated membrane protein</fullName>
    </recommendedName>
</protein>
<dbReference type="GO" id="GO:0016020">
    <property type="term" value="C:membrane"/>
    <property type="evidence" value="ECO:0007669"/>
    <property type="project" value="UniProtKB-SubCell"/>
</dbReference>
<keyword evidence="4" id="KW-1133">Transmembrane helix</keyword>
<evidence type="ECO:0000256" key="4">
    <source>
        <dbReference type="SAM" id="Phobius"/>
    </source>
</evidence>
<dbReference type="KEGG" id="mva:Mvan_4597"/>
<dbReference type="RefSeq" id="WP_011781749.1">
    <property type="nucleotide sequence ID" value="NC_008726.1"/>
</dbReference>
<feature type="transmembrane region" description="Helical" evidence="4">
    <location>
        <begin position="104"/>
        <end position="124"/>
    </location>
</feature>
<organism evidence="5 6">
    <name type="scientific">Mycolicibacterium vanbaalenii (strain DSM 7251 / JCM 13017 / BCRC 16820 / KCTC 9966 / NRRL B-24157 / PYR-1)</name>
    <name type="common">Mycobacterium vanbaalenii</name>
    <dbReference type="NCBI Taxonomy" id="350058"/>
    <lineage>
        <taxon>Bacteria</taxon>
        <taxon>Bacillati</taxon>
        <taxon>Actinomycetota</taxon>
        <taxon>Actinomycetes</taxon>
        <taxon>Mycobacteriales</taxon>
        <taxon>Mycobacteriaceae</taxon>
        <taxon>Mycolicibacterium</taxon>
    </lineage>
</organism>
<feature type="compositionally biased region" description="Acidic residues" evidence="3">
    <location>
        <begin position="46"/>
        <end position="89"/>
    </location>
</feature>
<keyword evidence="6" id="KW-1185">Reference proteome</keyword>
<dbReference type="PANTHER" id="PTHR37042">
    <property type="entry name" value="OUTER MEMBRANE PROTEIN RV1973"/>
    <property type="match status" value="1"/>
</dbReference>
<dbReference type="Proteomes" id="UP000009159">
    <property type="component" value="Chromosome"/>
</dbReference>